<evidence type="ECO:0000313" key="5">
    <source>
        <dbReference type="EMBL" id="AZR73748.1"/>
    </source>
</evidence>
<sequence length="326" mass="37633">MVVIKVERVSKEYRIKQTEPGIKGALKGLFYSNTKTIQAVKDISLTVNEKEIVGLLGANGAGKTTLLKLLTGLLYPTCGTISVLGYRPFERLPEFKKQITMVMGNKNQLWWDLPPIESFNLTKEIYQISNKEYKHNLEYLVNLFNIEDLLNTQVRNLSLGQRMKCELINSLLHFPKVIFLDEPTLGLDIISQKMIRQFIKKYVQENNATVIITSHYIQDITNLADRIVILNQGEKIYDNSLSEFIKEHQLYKKVTVFAKKLRILPDTWNEMLLESDVFKATYKIPNQLISRFLQEISAVNTQIENLVVEDVPIDNILEEYLGRAYN</sequence>
<accession>A0A3S9SZL0</accession>
<dbReference type="KEGG" id="aft:BBF96_10340"/>
<dbReference type="GO" id="GO:0005524">
    <property type="term" value="F:ATP binding"/>
    <property type="evidence" value="ECO:0007669"/>
    <property type="project" value="UniProtKB-KW"/>
</dbReference>
<organism evidence="5 6">
    <name type="scientific">Anoxybacter fermentans</name>
    <dbReference type="NCBI Taxonomy" id="1323375"/>
    <lineage>
        <taxon>Bacteria</taxon>
        <taxon>Bacillati</taxon>
        <taxon>Bacillota</taxon>
        <taxon>Clostridia</taxon>
        <taxon>Halanaerobiales</taxon>
        <taxon>Anoxybacter</taxon>
    </lineage>
</organism>
<name>A0A3S9SZL0_9FIRM</name>
<dbReference type="SUPFAM" id="SSF52540">
    <property type="entry name" value="P-loop containing nucleoside triphosphate hydrolases"/>
    <property type="match status" value="1"/>
</dbReference>
<dbReference type="InterPro" id="IPR003439">
    <property type="entry name" value="ABC_transporter-like_ATP-bd"/>
</dbReference>
<keyword evidence="3" id="KW-0067">ATP-binding</keyword>
<keyword evidence="6" id="KW-1185">Reference proteome</keyword>
<evidence type="ECO:0000256" key="3">
    <source>
        <dbReference type="ARBA" id="ARBA00022840"/>
    </source>
</evidence>
<dbReference type="PANTHER" id="PTHR42711">
    <property type="entry name" value="ABC TRANSPORTER ATP-BINDING PROTEIN"/>
    <property type="match status" value="1"/>
</dbReference>
<dbReference type="OrthoDB" id="9804819at2"/>
<reference evidence="5 6" key="1">
    <citation type="submission" date="2016-07" db="EMBL/GenBank/DDBJ databases">
        <title>Genome and transcriptome analysis of iron-reducing fermentative bacteria Anoxybacter fermentans.</title>
        <authorList>
            <person name="Zeng X."/>
            <person name="Shao Z."/>
        </authorList>
    </citation>
    <scope>NUCLEOTIDE SEQUENCE [LARGE SCALE GENOMIC DNA]</scope>
    <source>
        <strain evidence="5 6">DY22613</strain>
    </source>
</reference>
<dbReference type="AlphaFoldDB" id="A0A3S9SZL0"/>
<evidence type="ECO:0000256" key="1">
    <source>
        <dbReference type="ARBA" id="ARBA00022448"/>
    </source>
</evidence>
<dbReference type="InterPro" id="IPR050763">
    <property type="entry name" value="ABC_transporter_ATP-binding"/>
</dbReference>
<dbReference type="Gene3D" id="3.40.50.300">
    <property type="entry name" value="P-loop containing nucleotide triphosphate hydrolases"/>
    <property type="match status" value="1"/>
</dbReference>
<dbReference type="EMBL" id="CP016379">
    <property type="protein sequence ID" value="AZR73748.1"/>
    <property type="molecule type" value="Genomic_DNA"/>
</dbReference>
<proteinExistence type="predicted"/>
<protein>
    <recommendedName>
        <fullName evidence="4">ABC transporter domain-containing protein</fullName>
    </recommendedName>
</protein>
<dbReference type="PROSITE" id="PS50893">
    <property type="entry name" value="ABC_TRANSPORTER_2"/>
    <property type="match status" value="1"/>
</dbReference>
<gene>
    <name evidence="5" type="ORF">BBF96_10340</name>
</gene>
<evidence type="ECO:0000259" key="4">
    <source>
        <dbReference type="PROSITE" id="PS50893"/>
    </source>
</evidence>
<dbReference type="SMART" id="SM00382">
    <property type="entry name" value="AAA"/>
    <property type="match status" value="1"/>
</dbReference>
<evidence type="ECO:0000256" key="2">
    <source>
        <dbReference type="ARBA" id="ARBA00022741"/>
    </source>
</evidence>
<keyword evidence="2" id="KW-0547">Nucleotide-binding</keyword>
<dbReference type="Proteomes" id="UP000267250">
    <property type="component" value="Chromosome"/>
</dbReference>
<dbReference type="GO" id="GO:0016887">
    <property type="term" value="F:ATP hydrolysis activity"/>
    <property type="evidence" value="ECO:0007669"/>
    <property type="project" value="InterPro"/>
</dbReference>
<feature type="domain" description="ABC transporter" evidence="4">
    <location>
        <begin position="24"/>
        <end position="257"/>
    </location>
</feature>
<dbReference type="PANTHER" id="PTHR42711:SF4">
    <property type="entry name" value="ABC TRANSPORTER RELATED"/>
    <property type="match status" value="1"/>
</dbReference>
<dbReference type="InterPro" id="IPR003593">
    <property type="entry name" value="AAA+_ATPase"/>
</dbReference>
<keyword evidence="1" id="KW-0813">Transport</keyword>
<dbReference type="Pfam" id="PF00005">
    <property type="entry name" value="ABC_tran"/>
    <property type="match status" value="1"/>
</dbReference>
<dbReference type="InterPro" id="IPR027417">
    <property type="entry name" value="P-loop_NTPase"/>
</dbReference>
<evidence type="ECO:0000313" key="6">
    <source>
        <dbReference type="Proteomes" id="UP000267250"/>
    </source>
</evidence>